<reference evidence="3 4" key="1">
    <citation type="submission" date="2020-04" db="EMBL/GenBank/DDBJ databases">
        <title>Plant Genome Project.</title>
        <authorList>
            <person name="Zhang R.-G."/>
        </authorList>
    </citation>
    <scope>NUCLEOTIDE SEQUENCE [LARGE SCALE GENOMIC DNA]</scope>
    <source>
        <strain evidence="3">YNK0</strain>
        <tissue evidence="3">Leaf</tissue>
    </source>
</reference>
<dbReference type="PANTHER" id="PTHR46631">
    <property type="entry name" value="60S RIBOSOMAL PROTEIN L18A-LIKE"/>
    <property type="match status" value="1"/>
</dbReference>
<sequence length="585" mass="63793">MSVGDGNRAWRDVARWLEWSDEVAVEVDLSSGIPKVVVDPRGVGRRIEFLRCCLLGRFVGDAPCVERFGILQLGKWAFGGYCLLLDRWVPRAGQPKQEPHKGSLWIRVFGLPLHDWCSDTLRAVGEACGGTVYVDPISVGWNMVEYARILVSGVSWQHIPNMVEVSVGGESFHARIVVEGSNPILSSGLVGSRRSVKDRLGGRVDDGVRNNRGAFARLGLAVNSEEGCEVVQDGNTAGGESKGCRGGVNEEVDMVTHREEMKSPIMGVFGGQRGEVAVGHWRGNFASQGRRNRVVSSIGNVDGKLVSSRGRFRLLRRSSSGDSLGSSSETLVKSRHRMSNSDGMGLEEQPWAQREGMSGHDKVVDQSTSSVEEDGKAWGVSRESSDEEGLWRMQVVELDGEIANLVESEGSITCTNDMGDEEEGGAKKRDYYKCGQISRGVKILAARRPILPHAHICAGGWVGGKVLEPIDGYAIAEGIPIRRVRRLPCCGIGLGWCFIQGDGDYGLKMDSPEFYEQLKLEAARFTSRFIVGFFLAAVPWYVGAFILLCVRVDYREKPGFIACTIAAILAAFAVIIGATKGTHAW</sequence>
<name>A0A835D7V8_TETSI</name>
<dbReference type="PANTHER" id="PTHR46631:SF4">
    <property type="entry name" value="OS06G0359400 PROTEIN"/>
    <property type="match status" value="1"/>
</dbReference>
<organism evidence="3 4">
    <name type="scientific">Tetracentron sinense</name>
    <name type="common">Spur-leaf</name>
    <dbReference type="NCBI Taxonomy" id="13715"/>
    <lineage>
        <taxon>Eukaryota</taxon>
        <taxon>Viridiplantae</taxon>
        <taxon>Streptophyta</taxon>
        <taxon>Embryophyta</taxon>
        <taxon>Tracheophyta</taxon>
        <taxon>Spermatophyta</taxon>
        <taxon>Magnoliopsida</taxon>
        <taxon>Trochodendrales</taxon>
        <taxon>Trochodendraceae</taxon>
        <taxon>Tetracentron</taxon>
    </lineage>
</organism>
<evidence type="ECO:0008006" key="5">
    <source>
        <dbReference type="Google" id="ProtNLM"/>
    </source>
</evidence>
<keyword evidence="2" id="KW-0472">Membrane</keyword>
<feature type="transmembrane region" description="Helical" evidence="2">
    <location>
        <begin position="560"/>
        <end position="579"/>
    </location>
</feature>
<dbReference type="InterPro" id="IPR044804">
    <property type="entry name" value="Ribosomal_eL20z-like"/>
</dbReference>
<evidence type="ECO:0000256" key="2">
    <source>
        <dbReference type="SAM" id="Phobius"/>
    </source>
</evidence>
<feature type="transmembrane region" description="Helical" evidence="2">
    <location>
        <begin position="529"/>
        <end position="548"/>
    </location>
</feature>
<feature type="region of interest" description="Disordered" evidence="1">
    <location>
        <begin position="318"/>
        <end position="383"/>
    </location>
</feature>
<dbReference type="OrthoDB" id="1916999at2759"/>
<evidence type="ECO:0000313" key="4">
    <source>
        <dbReference type="Proteomes" id="UP000655225"/>
    </source>
</evidence>
<keyword evidence="4" id="KW-1185">Reference proteome</keyword>
<gene>
    <name evidence="3" type="ORF">HHK36_023397</name>
</gene>
<keyword evidence="2" id="KW-1133">Transmembrane helix</keyword>
<proteinExistence type="predicted"/>
<keyword evidence="2" id="KW-0812">Transmembrane</keyword>
<dbReference type="EMBL" id="JABCRI010000017">
    <property type="protein sequence ID" value="KAF8391097.1"/>
    <property type="molecule type" value="Genomic_DNA"/>
</dbReference>
<dbReference type="AlphaFoldDB" id="A0A835D7V8"/>
<evidence type="ECO:0000256" key="1">
    <source>
        <dbReference type="SAM" id="MobiDB-lite"/>
    </source>
</evidence>
<accession>A0A835D7V8</accession>
<feature type="compositionally biased region" description="Low complexity" evidence="1">
    <location>
        <begin position="318"/>
        <end position="328"/>
    </location>
</feature>
<comment type="caution">
    <text evidence="3">The sequence shown here is derived from an EMBL/GenBank/DDBJ whole genome shotgun (WGS) entry which is preliminary data.</text>
</comment>
<dbReference type="Proteomes" id="UP000655225">
    <property type="component" value="Unassembled WGS sequence"/>
</dbReference>
<protein>
    <recommendedName>
        <fullName evidence="5">DUF4283 domain-containing protein</fullName>
    </recommendedName>
</protein>
<evidence type="ECO:0000313" key="3">
    <source>
        <dbReference type="EMBL" id="KAF8391097.1"/>
    </source>
</evidence>